<feature type="compositionally biased region" description="Low complexity" evidence="4">
    <location>
        <begin position="268"/>
        <end position="283"/>
    </location>
</feature>
<accession>A0A150GJI1</accession>
<organism evidence="5 6">
    <name type="scientific">Gonium pectorale</name>
    <name type="common">Green alga</name>
    <dbReference type="NCBI Taxonomy" id="33097"/>
    <lineage>
        <taxon>Eukaryota</taxon>
        <taxon>Viridiplantae</taxon>
        <taxon>Chlorophyta</taxon>
        <taxon>core chlorophytes</taxon>
        <taxon>Chlorophyceae</taxon>
        <taxon>CS clade</taxon>
        <taxon>Chlamydomonadales</taxon>
        <taxon>Volvocaceae</taxon>
        <taxon>Gonium</taxon>
    </lineage>
</organism>
<evidence type="ECO:0000313" key="6">
    <source>
        <dbReference type="Proteomes" id="UP000075714"/>
    </source>
</evidence>
<keyword evidence="6" id="KW-1185">Reference proteome</keyword>
<dbReference type="AlphaFoldDB" id="A0A150GJI1"/>
<gene>
    <name evidence="5" type="ORF">GPECTOR_18g109</name>
</gene>
<comment type="caution">
    <text evidence="5">The sequence shown here is derived from an EMBL/GenBank/DDBJ whole genome shotgun (WGS) entry which is preliminary data.</text>
</comment>
<feature type="region of interest" description="Disordered" evidence="4">
    <location>
        <begin position="231"/>
        <end position="303"/>
    </location>
</feature>
<dbReference type="InterPro" id="IPR036188">
    <property type="entry name" value="FAD/NAD-bd_sf"/>
</dbReference>
<evidence type="ECO:0000256" key="3">
    <source>
        <dbReference type="ARBA" id="ARBA00023002"/>
    </source>
</evidence>
<dbReference type="PANTHER" id="PTHR23023">
    <property type="entry name" value="DIMETHYLANILINE MONOOXYGENASE"/>
    <property type="match status" value="1"/>
</dbReference>
<dbReference type="InterPro" id="IPR050346">
    <property type="entry name" value="FMO-like"/>
</dbReference>
<feature type="compositionally biased region" description="Low complexity" evidence="4">
    <location>
        <begin position="120"/>
        <end position="130"/>
    </location>
</feature>
<dbReference type="EMBL" id="LSYV01000019">
    <property type="protein sequence ID" value="KXZ49951.1"/>
    <property type="molecule type" value="Genomic_DNA"/>
</dbReference>
<sequence length="453" mass="47316">MPFLEPGLRRALLGGDLRGGEVVLYRGMLHPDVPGLAFVGLEASCSSPLLLLELQAQWLAAHLAARAQLPDPMAMREDIHRQRSWRAAALASHLASTHGSLARAAEAAYMRQLLGDLESSQSASATNTTSCPGAAVTDYPHLRPDLRADLRPDLPPDLRPDPRPDLHPGRHTAGGAGFDGCNTWGARSCGGSSTSTWQRELYLATRLRRMSEVSGLSLSTLIDIVAEDGGQPAAPARAKRTSAPPSRTFHTSPPPPPPQQQRPGAVMAATATAATAPRASAPSPLQPVQPAPSSQPAPATSAPLPATQALPVLAQEGSEPTEPHRMVAPDEDEGAAWERRRAAGAAELKASPLRGSLGFGGGKPDWAPEADVATGEILVDYLSTQECVIRPPSSCPFTHIVAATGAGVPGNAGMLEAAPREARWGCKDEANSAAVAFAAAVEMPRCVAKGPLR</sequence>
<evidence type="ECO:0000256" key="4">
    <source>
        <dbReference type="SAM" id="MobiDB-lite"/>
    </source>
</evidence>
<name>A0A150GJI1_GONPE</name>
<keyword evidence="1" id="KW-0285">Flavoprotein</keyword>
<keyword evidence="2" id="KW-0274">FAD</keyword>
<dbReference type="Gene3D" id="3.50.50.60">
    <property type="entry name" value="FAD/NAD(P)-binding domain"/>
    <property type="match status" value="1"/>
</dbReference>
<feature type="region of interest" description="Disordered" evidence="4">
    <location>
        <begin position="120"/>
        <end position="174"/>
    </location>
</feature>
<evidence type="ECO:0000313" key="5">
    <source>
        <dbReference type="EMBL" id="KXZ49951.1"/>
    </source>
</evidence>
<dbReference type="OrthoDB" id="552902at2759"/>
<reference evidence="6" key="1">
    <citation type="journal article" date="2016" name="Nat. Commun.">
        <title>The Gonium pectorale genome demonstrates co-option of cell cycle regulation during the evolution of multicellularity.</title>
        <authorList>
            <person name="Hanschen E.R."/>
            <person name="Marriage T.N."/>
            <person name="Ferris P.J."/>
            <person name="Hamaji T."/>
            <person name="Toyoda A."/>
            <person name="Fujiyama A."/>
            <person name="Neme R."/>
            <person name="Noguchi H."/>
            <person name="Minakuchi Y."/>
            <person name="Suzuki M."/>
            <person name="Kawai-Toyooka H."/>
            <person name="Smith D.R."/>
            <person name="Sparks H."/>
            <person name="Anderson J."/>
            <person name="Bakaric R."/>
            <person name="Luria V."/>
            <person name="Karger A."/>
            <person name="Kirschner M.W."/>
            <person name="Durand P.M."/>
            <person name="Michod R.E."/>
            <person name="Nozaki H."/>
            <person name="Olson B.J."/>
        </authorList>
    </citation>
    <scope>NUCLEOTIDE SEQUENCE [LARGE SCALE GENOMIC DNA]</scope>
    <source>
        <strain evidence="6">NIES-2863</strain>
    </source>
</reference>
<keyword evidence="3" id="KW-0560">Oxidoreductase</keyword>
<feature type="compositionally biased region" description="Basic and acidic residues" evidence="4">
    <location>
        <begin position="140"/>
        <end position="168"/>
    </location>
</feature>
<evidence type="ECO:0000256" key="1">
    <source>
        <dbReference type="ARBA" id="ARBA00022630"/>
    </source>
</evidence>
<proteinExistence type="predicted"/>
<evidence type="ECO:0000256" key="2">
    <source>
        <dbReference type="ARBA" id="ARBA00022827"/>
    </source>
</evidence>
<protein>
    <submittedName>
        <fullName evidence="5">Uncharacterized protein</fullName>
    </submittedName>
</protein>
<feature type="compositionally biased region" description="Pro residues" evidence="4">
    <location>
        <begin position="284"/>
        <end position="295"/>
    </location>
</feature>
<dbReference type="GO" id="GO:0016491">
    <property type="term" value="F:oxidoreductase activity"/>
    <property type="evidence" value="ECO:0007669"/>
    <property type="project" value="UniProtKB-KW"/>
</dbReference>
<dbReference type="Proteomes" id="UP000075714">
    <property type="component" value="Unassembled WGS sequence"/>
</dbReference>